<evidence type="ECO:0000256" key="6">
    <source>
        <dbReference type="ARBA" id="ARBA00023242"/>
    </source>
</evidence>
<comment type="subunit">
    <text evidence="8">Homodimers and heterodimers.</text>
</comment>
<dbReference type="PANTHER" id="PTHR31734">
    <property type="entry name" value="AUXIN-RESPONSIVE PROTEIN IAA17"/>
    <property type="match status" value="1"/>
</dbReference>
<dbReference type="AlphaFoldDB" id="A0AA88UND4"/>
<reference evidence="10" key="1">
    <citation type="submission" date="2022-12" db="EMBL/GenBank/DDBJ databases">
        <title>Draft genome assemblies for two species of Escallonia (Escalloniales).</title>
        <authorList>
            <person name="Chanderbali A."/>
            <person name="Dervinis C."/>
            <person name="Anghel I."/>
            <person name="Soltis D."/>
            <person name="Soltis P."/>
            <person name="Zapata F."/>
        </authorList>
    </citation>
    <scope>NUCLEOTIDE SEQUENCE</scope>
    <source>
        <strain evidence="10">UCBG92.1500</strain>
        <tissue evidence="10">Leaf</tissue>
    </source>
</reference>
<accession>A0AA88UND4</accession>
<dbReference type="InterPro" id="IPR033389">
    <property type="entry name" value="AUX/IAA_dom"/>
</dbReference>
<comment type="caution">
    <text evidence="10">The sequence shown here is derived from an EMBL/GenBank/DDBJ whole genome shotgun (WGS) entry which is preliminary data.</text>
</comment>
<comment type="subcellular location">
    <subcellularLocation>
        <location evidence="1 8">Nucleus</location>
    </subcellularLocation>
</comment>
<dbReference type="SUPFAM" id="SSF54277">
    <property type="entry name" value="CAD &amp; PB1 domains"/>
    <property type="match status" value="1"/>
</dbReference>
<name>A0AA88UND4_9ASTE</name>
<dbReference type="InterPro" id="IPR003311">
    <property type="entry name" value="AUX_IAA"/>
</dbReference>
<dbReference type="EMBL" id="JAVXUO010000453">
    <property type="protein sequence ID" value="KAK2991905.1"/>
    <property type="molecule type" value="Genomic_DNA"/>
</dbReference>
<evidence type="ECO:0000313" key="11">
    <source>
        <dbReference type="Proteomes" id="UP001187471"/>
    </source>
</evidence>
<evidence type="ECO:0000256" key="7">
    <source>
        <dbReference type="ARBA" id="ARBA00023294"/>
    </source>
</evidence>
<dbReference type="Gene3D" id="3.10.20.90">
    <property type="entry name" value="Phosphatidylinositol 3-kinase Catalytic Subunit, Chain A, domain 1"/>
    <property type="match status" value="1"/>
</dbReference>
<keyword evidence="6 8" id="KW-0539">Nucleus</keyword>
<comment type="function">
    <text evidence="8">Aux/IAA proteins are short-lived transcriptional factors that function as repressors of early auxin response genes at low auxin concentrations.</text>
</comment>
<dbReference type="PROSITE" id="PS51745">
    <property type="entry name" value="PB1"/>
    <property type="match status" value="1"/>
</dbReference>
<gene>
    <name evidence="10" type="ORF">RJ640_014101</name>
</gene>
<evidence type="ECO:0000256" key="5">
    <source>
        <dbReference type="ARBA" id="ARBA00023163"/>
    </source>
</evidence>
<feature type="domain" description="PB1" evidence="9">
    <location>
        <begin position="142"/>
        <end position="221"/>
    </location>
</feature>
<organism evidence="10 11">
    <name type="scientific">Escallonia rubra</name>
    <dbReference type="NCBI Taxonomy" id="112253"/>
    <lineage>
        <taxon>Eukaryota</taxon>
        <taxon>Viridiplantae</taxon>
        <taxon>Streptophyta</taxon>
        <taxon>Embryophyta</taxon>
        <taxon>Tracheophyta</taxon>
        <taxon>Spermatophyta</taxon>
        <taxon>Magnoliopsida</taxon>
        <taxon>eudicotyledons</taxon>
        <taxon>Gunneridae</taxon>
        <taxon>Pentapetalae</taxon>
        <taxon>asterids</taxon>
        <taxon>campanulids</taxon>
        <taxon>Escalloniales</taxon>
        <taxon>Escalloniaceae</taxon>
        <taxon>Escallonia</taxon>
    </lineage>
</organism>
<sequence length="247" mass="28758">STMELELELGLALPIHSQIKGFDLNKYWFEPEQEMVSSNFCHFASKNHQRGKRYFAETFENGGQQNETFPLVSWNDKPNEEDDGNVPENIASDTINKDDEEKNHLVGWPPIKSWRRKLLHEHQGGQIANDQVLVRGGGRTNSIYVKVRMQGVGIGRKIDLNLYHSYQTLTDTLISMFAKYLKIDKDGASYTILYQDREGDWLLARDVPWQYVFSNFYIHSCLISMFWSIKRTFIESVQRMEILRITG</sequence>
<evidence type="ECO:0000256" key="4">
    <source>
        <dbReference type="ARBA" id="ARBA00023015"/>
    </source>
</evidence>
<dbReference type="Proteomes" id="UP001187471">
    <property type="component" value="Unassembled WGS sequence"/>
</dbReference>
<evidence type="ECO:0000313" key="10">
    <source>
        <dbReference type="EMBL" id="KAK2991905.1"/>
    </source>
</evidence>
<evidence type="ECO:0000256" key="3">
    <source>
        <dbReference type="ARBA" id="ARBA00022491"/>
    </source>
</evidence>
<feature type="non-terminal residue" evidence="10">
    <location>
        <position position="1"/>
    </location>
</feature>
<keyword evidence="4 8" id="KW-0805">Transcription regulation</keyword>
<keyword evidence="3 8" id="KW-0678">Repressor</keyword>
<protein>
    <recommendedName>
        <fullName evidence="8">Auxin-responsive protein</fullName>
    </recommendedName>
</protein>
<dbReference type="Pfam" id="PF02309">
    <property type="entry name" value="AUX_IAA"/>
    <property type="match status" value="2"/>
</dbReference>
<evidence type="ECO:0000256" key="1">
    <source>
        <dbReference type="ARBA" id="ARBA00004123"/>
    </source>
</evidence>
<dbReference type="GO" id="GO:0006355">
    <property type="term" value="P:regulation of DNA-templated transcription"/>
    <property type="evidence" value="ECO:0007669"/>
    <property type="project" value="InterPro"/>
</dbReference>
<keyword evidence="11" id="KW-1185">Reference proteome</keyword>
<keyword evidence="5 8" id="KW-0804">Transcription</keyword>
<evidence type="ECO:0000256" key="2">
    <source>
        <dbReference type="ARBA" id="ARBA00006728"/>
    </source>
</evidence>
<dbReference type="GO" id="GO:0009734">
    <property type="term" value="P:auxin-activated signaling pathway"/>
    <property type="evidence" value="ECO:0007669"/>
    <property type="project" value="UniProtKB-UniRule"/>
</dbReference>
<proteinExistence type="inferred from homology"/>
<evidence type="ECO:0000259" key="9">
    <source>
        <dbReference type="PROSITE" id="PS51745"/>
    </source>
</evidence>
<evidence type="ECO:0000256" key="8">
    <source>
        <dbReference type="RuleBase" id="RU004549"/>
    </source>
</evidence>
<dbReference type="PANTHER" id="PTHR31734:SF44">
    <property type="entry name" value="AUXIN-RESPONSIVE PROTEIN"/>
    <property type="match status" value="1"/>
</dbReference>
<keyword evidence="7 8" id="KW-0927">Auxin signaling pathway</keyword>
<dbReference type="GO" id="GO:0005634">
    <property type="term" value="C:nucleus"/>
    <property type="evidence" value="ECO:0007669"/>
    <property type="project" value="UniProtKB-SubCell"/>
</dbReference>
<comment type="similarity">
    <text evidence="2 8">Belongs to the Aux/IAA family.</text>
</comment>
<dbReference type="InterPro" id="IPR053793">
    <property type="entry name" value="PB1-like"/>
</dbReference>